<dbReference type="SMART" id="SM00327">
    <property type="entry name" value="VWA"/>
    <property type="match status" value="1"/>
</dbReference>
<comment type="caution">
    <text evidence="3">The sequence shown here is derived from an EMBL/GenBank/DDBJ whole genome shotgun (WGS) entry which is preliminary data.</text>
</comment>
<gene>
    <name evidence="3" type="ORF">EB796_020902</name>
</gene>
<dbReference type="OrthoDB" id="10021899at2759"/>
<sequence length="759" mass="81771">MTGAPCKMDPVTSLPEPDCRYYPDRRQTKASSSLMYYHFLPSISTFCDDDEFGIDSVHNYEAPSQHNRLCAGKSAWGVMRDHVDFNGQNPAVDGKTINTSVTFNVVQRQESRVVLVIDVSGSMEDNNYYIKVNAAARRYLLYTAPDGASVGLVKYSSAATTLTKSLRKINSLADRKDLANLVPLEKKGGTAIGRGLLAAKQLLEQNGGQTKGSRVVLLTDGEETIDPKVKVVKPKLLTAGINVDTVLLSNKADPVLISLAASTGGLSFFASGDDLSTSLDDAFTTSERARISDPRKVPITIESRAVAVDKKSEECYDVIIDKSLGLQTTFTFSWVIGSQLNIRLTESDGKVNTAVLENANKAAAFRCSGECSTGKWTVCIKNPTNKIVDVISQVESTARVVNTPTQDSSSSANSDDEDMLPITVRTLIVNEEPDFNTQDAKPVSVFATVNRGYSPVIGAKVVATIEYPGSYSKSELEMRDDGAGADIVKGDGTYSAYIMNSQTKGRHTISVNVVNTNDTNVKKVTVYSSAGAISVKKLLTVEPGEPVNSQAVKLIPTDEFQRFSLAGLIDVKSVAPPNKDFHAPSRILDLEVTEASYDGSRVTLEWTAVGDDLDSGTASYYELWKADSHKVFYKAKENATRVEDADIISGNLSSPSPAYTREKLVLNIQDRDDISVYAIIAKDDAGNAGQLSNIVSVKLVYVPPTTQPPTKQNSSNIGLIVGIVLGSVGGVIIIVTLIYCARKKGVGCFKSVGKKNLPA</sequence>
<keyword evidence="4" id="KW-1185">Reference proteome</keyword>
<dbReference type="InterPro" id="IPR051266">
    <property type="entry name" value="CLCR"/>
</dbReference>
<proteinExistence type="predicted"/>
<dbReference type="InterPro" id="IPR002035">
    <property type="entry name" value="VWF_A"/>
</dbReference>
<keyword evidence="1" id="KW-1133">Transmembrane helix</keyword>
<dbReference type="PROSITE" id="PS50234">
    <property type="entry name" value="VWFA"/>
    <property type="match status" value="1"/>
</dbReference>
<accession>A0A7J7J516</accession>
<reference evidence="3" key="1">
    <citation type="submission" date="2020-06" db="EMBL/GenBank/DDBJ databases">
        <title>Draft genome of Bugula neritina, a colonial animal packing powerful symbionts and potential medicines.</title>
        <authorList>
            <person name="Rayko M."/>
        </authorList>
    </citation>
    <scope>NUCLEOTIDE SEQUENCE [LARGE SCALE GENOMIC DNA]</scope>
    <source>
        <strain evidence="3">Kwan_BN1</strain>
    </source>
</reference>
<keyword evidence="1" id="KW-0472">Membrane</keyword>
<protein>
    <recommendedName>
        <fullName evidence="2">VWFA domain-containing protein</fullName>
    </recommendedName>
</protein>
<dbReference type="Pfam" id="PF08434">
    <property type="entry name" value="CLCA"/>
    <property type="match status" value="1"/>
</dbReference>
<name>A0A7J7J516_BUGNE</name>
<evidence type="ECO:0000313" key="4">
    <source>
        <dbReference type="Proteomes" id="UP000593567"/>
    </source>
</evidence>
<dbReference type="PANTHER" id="PTHR10579:SF177">
    <property type="entry name" value="CALCIUM-ACTIVATED CHLORIDE CHANNEL REGULATOR 4-LIKE PROTEIN"/>
    <property type="match status" value="1"/>
</dbReference>
<evidence type="ECO:0000256" key="1">
    <source>
        <dbReference type="SAM" id="Phobius"/>
    </source>
</evidence>
<dbReference type="CDD" id="cd00198">
    <property type="entry name" value="vWFA"/>
    <property type="match status" value="1"/>
</dbReference>
<feature type="domain" description="VWFA" evidence="2">
    <location>
        <begin position="112"/>
        <end position="289"/>
    </location>
</feature>
<dbReference type="NCBIfam" id="NF041940">
    <property type="entry name" value="choice_anch_X"/>
    <property type="match status" value="1"/>
</dbReference>
<dbReference type="SUPFAM" id="SSF53300">
    <property type="entry name" value="vWA-like"/>
    <property type="match status" value="1"/>
</dbReference>
<feature type="transmembrane region" description="Helical" evidence="1">
    <location>
        <begin position="717"/>
        <end position="741"/>
    </location>
</feature>
<keyword evidence="1" id="KW-0812">Transmembrane</keyword>
<evidence type="ECO:0000259" key="2">
    <source>
        <dbReference type="PROSITE" id="PS50234"/>
    </source>
</evidence>
<dbReference type="PANTHER" id="PTHR10579">
    <property type="entry name" value="CALCIUM-ACTIVATED CHLORIDE CHANNEL REGULATOR"/>
    <property type="match status" value="1"/>
</dbReference>
<dbReference type="AlphaFoldDB" id="A0A7J7J516"/>
<dbReference type="EMBL" id="VXIV02003146">
    <property type="protein sequence ID" value="KAF6020746.1"/>
    <property type="molecule type" value="Genomic_DNA"/>
</dbReference>
<dbReference type="Gene3D" id="3.40.50.410">
    <property type="entry name" value="von Willebrand factor, type A domain"/>
    <property type="match status" value="1"/>
</dbReference>
<dbReference type="Proteomes" id="UP000593567">
    <property type="component" value="Unassembled WGS sequence"/>
</dbReference>
<evidence type="ECO:0000313" key="3">
    <source>
        <dbReference type="EMBL" id="KAF6020746.1"/>
    </source>
</evidence>
<organism evidence="3 4">
    <name type="scientific">Bugula neritina</name>
    <name type="common">Brown bryozoan</name>
    <name type="synonym">Sertularia neritina</name>
    <dbReference type="NCBI Taxonomy" id="10212"/>
    <lineage>
        <taxon>Eukaryota</taxon>
        <taxon>Metazoa</taxon>
        <taxon>Spiralia</taxon>
        <taxon>Lophotrochozoa</taxon>
        <taxon>Bryozoa</taxon>
        <taxon>Gymnolaemata</taxon>
        <taxon>Cheilostomatida</taxon>
        <taxon>Flustrina</taxon>
        <taxon>Buguloidea</taxon>
        <taxon>Bugulidae</taxon>
        <taxon>Bugula</taxon>
    </lineage>
</organism>
<dbReference type="Pfam" id="PF00092">
    <property type="entry name" value="VWA"/>
    <property type="match status" value="1"/>
</dbReference>
<dbReference type="InterPro" id="IPR036465">
    <property type="entry name" value="vWFA_dom_sf"/>
</dbReference>
<dbReference type="InterPro" id="IPR013642">
    <property type="entry name" value="CLCA_N"/>
</dbReference>